<feature type="non-terminal residue" evidence="1">
    <location>
        <position position="257"/>
    </location>
</feature>
<dbReference type="EMBL" id="BARS01036511">
    <property type="protein sequence ID" value="GAG15954.1"/>
    <property type="molecule type" value="Genomic_DNA"/>
</dbReference>
<sequence>SDYVESTISNCTIADNRGVKSIAYGGGLYCSYASDTEIVDSIIWNNLSSFGSQITVMDDPGYPVPSTLTITHCDIGPKYDPNDYDDPGYIETAEDVPDYFIYSTYATPYIDDTFPSRNGAHGLDGYVGNDGFDRIIYISGYNTAYIHTVTIPAGADPHMHPDNPYNPGPIAPRAFVLERTFDLGEGIDGFSVWPSGVDFYVDAENDVIYLGVVYDQGSTYGVDEGILRYVFDPAADNPVDGGPVSNYVYDGVDVPSM</sequence>
<proteinExistence type="predicted"/>
<protein>
    <submittedName>
        <fullName evidence="1">Uncharacterized protein</fullName>
    </submittedName>
</protein>
<accession>X0VCW7</accession>
<reference evidence="1" key="1">
    <citation type="journal article" date="2014" name="Front. Microbiol.">
        <title>High frequency of phylogenetically diverse reductive dehalogenase-homologous genes in deep subseafloor sedimentary metagenomes.</title>
        <authorList>
            <person name="Kawai M."/>
            <person name="Futagami T."/>
            <person name="Toyoda A."/>
            <person name="Takaki Y."/>
            <person name="Nishi S."/>
            <person name="Hori S."/>
            <person name="Arai W."/>
            <person name="Tsubouchi T."/>
            <person name="Morono Y."/>
            <person name="Uchiyama I."/>
            <person name="Ito T."/>
            <person name="Fujiyama A."/>
            <person name="Inagaki F."/>
            <person name="Takami H."/>
        </authorList>
    </citation>
    <scope>NUCLEOTIDE SEQUENCE</scope>
    <source>
        <strain evidence="1">Expedition CK06-06</strain>
    </source>
</reference>
<organism evidence="1">
    <name type="scientific">marine sediment metagenome</name>
    <dbReference type="NCBI Taxonomy" id="412755"/>
    <lineage>
        <taxon>unclassified sequences</taxon>
        <taxon>metagenomes</taxon>
        <taxon>ecological metagenomes</taxon>
    </lineage>
</organism>
<feature type="non-terminal residue" evidence="1">
    <location>
        <position position="1"/>
    </location>
</feature>
<dbReference type="AlphaFoldDB" id="X0VCW7"/>
<name>X0VCW7_9ZZZZ</name>
<comment type="caution">
    <text evidence="1">The sequence shown here is derived from an EMBL/GenBank/DDBJ whole genome shotgun (WGS) entry which is preliminary data.</text>
</comment>
<gene>
    <name evidence="1" type="ORF">S01H1_56111</name>
</gene>
<evidence type="ECO:0000313" key="1">
    <source>
        <dbReference type="EMBL" id="GAG15954.1"/>
    </source>
</evidence>